<feature type="domain" description="Cadherin" evidence="8">
    <location>
        <begin position="2009"/>
        <end position="2085"/>
    </location>
</feature>
<dbReference type="CDD" id="cd11304">
    <property type="entry name" value="Cadherin_repeat"/>
    <property type="match status" value="36"/>
</dbReference>
<dbReference type="PRINTS" id="PR00205">
    <property type="entry name" value="CADHERIN"/>
</dbReference>
<dbReference type="InterPro" id="IPR014756">
    <property type="entry name" value="Ig_E-set"/>
</dbReference>
<dbReference type="Pfam" id="PF00754">
    <property type="entry name" value="F5_F8_type_C"/>
    <property type="match status" value="1"/>
</dbReference>
<dbReference type="CDD" id="cd00603">
    <property type="entry name" value="IPT_PCSR"/>
    <property type="match status" value="1"/>
</dbReference>
<dbReference type="Gene3D" id="2.60.40.60">
    <property type="entry name" value="Cadherins"/>
    <property type="match status" value="32"/>
</dbReference>
<dbReference type="PROSITE" id="PS50025">
    <property type="entry name" value="LAM_G_DOMAIN"/>
    <property type="match status" value="1"/>
</dbReference>
<dbReference type="SMART" id="SM00112">
    <property type="entry name" value="CA"/>
    <property type="match status" value="35"/>
</dbReference>
<feature type="domain" description="Cadherin" evidence="8">
    <location>
        <begin position="4036"/>
        <end position="4127"/>
    </location>
</feature>
<dbReference type="GO" id="GO:0000902">
    <property type="term" value="P:cell morphogenesis"/>
    <property type="evidence" value="ECO:0007669"/>
    <property type="project" value="TreeGrafter"/>
</dbReference>
<feature type="domain" description="Cadherin" evidence="8">
    <location>
        <begin position="4126"/>
        <end position="4224"/>
    </location>
</feature>
<dbReference type="SUPFAM" id="SSF49313">
    <property type="entry name" value="Cadherin-like"/>
    <property type="match status" value="32"/>
</dbReference>
<keyword evidence="5" id="KW-0472">Membrane</keyword>
<feature type="domain" description="Cadherin" evidence="8">
    <location>
        <begin position="1173"/>
        <end position="1265"/>
    </location>
</feature>
<evidence type="ECO:0000256" key="2">
    <source>
        <dbReference type="ARBA" id="ARBA00022536"/>
    </source>
</evidence>
<dbReference type="GO" id="GO:0016339">
    <property type="term" value="P:calcium-dependent cell-cell adhesion via plasma membrane cell adhesion molecules"/>
    <property type="evidence" value="ECO:0007669"/>
    <property type="project" value="TreeGrafter"/>
</dbReference>
<dbReference type="InterPro" id="IPR015919">
    <property type="entry name" value="Cadherin-like_sf"/>
</dbReference>
<feature type="domain" description="Cadherin" evidence="8">
    <location>
        <begin position="4332"/>
        <end position="4440"/>
    </location>
</feature>
<dbReference type="Pfam" id="PF00028">
    <property type="entry name" value="Cadherin"/>
    <property type="match status" value="9"/>
</dbReference>
<feature type="domain" description="Cadherin" evidence="8">
    <location>
        <begin position="2989"/>
        <end position="3096"/>
    </location>
</feature>
<feature type="domain" description="Cadherin" evidence="8">
    <location>
        <begin position="4225"/>
        <end position="4332"/>
    </location>
</feature>
<feature type="domain" description="Cadherin" evidence="8">
    <location>
        <begin position="4550"/>
        <end position="4646"/>
    </location>
</feature>
<gene>
    <name evidence="9" type="ORF">Pfra01_003002600</name>
</gene>
<feature type="domain" description="Cadherin" evidence="8">
    <location>
        <begin position="1374"/>
        <end position="1469"/>
    </location>
</feature>
<dbReference type="Gene3D" id="2.60.120.260">
    <property type="entry name" value="Galactose-binding domain-like"/>
    <property type="match status" value="1"/>
</dbReference>
<dbReference type="InterPro" id="IPR013320">
    <property type="entry name" value="ConA-like_dom_sf"/>
</dbReference>
<evidence type="ECO:0000256" key="5">
    <source>
        <dbReference type="ARBA" id="ARBA00023136"/>
    </source>
</evidence>
<dbReference type="PROSITE" id="PS50022">
    <property type="entry name" value="FA58C_3"/>
    <property type="match status" value="1"/>
</dbReference>
<dbReference type="InterPro" id="IPR000421">
    <property type="entry name" value="FA58C"/>
</dbReference>
<evidence type="ECO:0000313" key="10">
    <source>
        <dbReference type="Proteomes" id="UP001165121"/>
    </source>
</evidence>
<dbReference type="GO" id="GO:0016477">
    <property type="term" value="P:cell migration"/>
    <property type="evidence" value="ECO:0007669"/>
    <property type="project" value="TreeGrafter"/>
</dbReference>
<feature type="domain" description="Cadherin" evidence="8">
    <location>
        <begin position="3318"/>
        <end position="3420"/>
    </location>
</feature>
<name>A0A9W6YPD2_9STRA</name>
<feature type="domain" description="Cadherin" evidence="8">
    <location>
        <begin position="349"/>
        <end position="395"/>
    </location>
</feature>
<feature type="domain" description="Cadherin" evidence="8">
    <location>
        <begin position="4877"/>
        <end position="4983"/>
    </location>
</feature>
<feature type="domain" description="Cadherin" evidence="8">
    <location>
        <begin position="2496"/>
        <end position="2593"/>
    </location>
</feature>
<feature type="domain" description="Cadherin" evidence="8">
    <location>
        <begin position="900"/>
        <end position="960"/>
    </location>
</feature>
<feature type="domain" description="Cadherin" evidence="8">
    <location>
        <begin position="3598"/>
        <end position="3684"/>
    </location>
</feature>
<dbReference type="InterPro" id="IPR013783">
    <property type="entry name" value="Ig-like_fold"/>
</dbReference>
<dbReference type="GO" id="GO:0016342">
    <property type="term" value="C:catenin complex"/>
    <property type="evidence" value="ECO:0007669"/>
    <property type="project" value="TreeGrafter"/>
</dbReference>
<feature type="domain" description="Cadherin" evidence="8">
    <location>
        <begin position="1266"/>
        <end position="1368"/>
    </location>
</feature>
<feature type="domain" description="Cadherin" evidence="8">
    <location>
        <begin position="1061"/>
        <end position="1161"/>
    </location>
</feature>
<evidence type="ECO:0000313" key="9">
    <source>
        <dbReference type="EMBL" id="GMG17157.1"/>
    </source>
</evidence>
<dbReference type="EMBL" id="BSXT01018987">
    <property type="protein sequence ID" value="GMG17157.1"/>
    <property type="molecule type" value="Genomic_DNA"/>
</dbReference>
<dbReference type="PANTHER" id="PTHR24027:SF438">
    <property type="entry name" value="CADHERIN 23"/>
    <property type="match status" value="1"/>
</dbReference>
<keyword evidence="4" id="KW-0106">Calcium</keyword>
<organism evidence="9 10">
    <name type="scientific">Phytophthora fragariaefolia</name>
    <dbReference type="NCBI Taxonomy" id="1490495"/>
    <lineage>
        <taxon>Eukaryota</taxon>
        <taxon>Sar</taxon>
        <taxon>Stramenopiles</taxon>
        <taxon>Oomycota</taxon>
        <taxon>Peronosporomycetes</taxon>
        <taxon>Peronosporales</taxon>
        <taxon>Peronosporaceae</taxon>
        <taxon>Phytophthora</taxon>
    </lineage>
</organism>
<feature type="domain" description="Cadherin" evidence="8">
    <location>
        <begin position="3814"/>
        <end position="3890"/>
    </location>
</feature>
<keyword evidence="2" id="KW-0245">EGF-like domain</keyword>
<dbReference type="Proteomes" id="UP001165121">
    <property type="component" value="Unassembled WGS sequence"/>
</dbReference>
<feature type="domain" description="Cadherin" evidence="8">
    <location>
        <begin position="2383"/>
        <end position="2490"/>
    </location>
</feature>
<feature type="domain" description="Cadherin" evidence="8">
    <location>
        <begin position="3095"/>
        <end position="3203"/>
    </location>
</feature>
<feature type="domain" description="Cadherin" evidence="8">
    <location>
        <begin position="4984"/>
        <end position="5101"/>
    </location>
</feature>
<dbReference type="SUPFAM" id="SSF81296">
    <property type="entry name" value="E set domains"/>
    <property type="match status" value="1"/>
</dbReference>
<feature type="domain" description="Laminin G" evidence="7">
    <location>
        <begin position="424"/>
        <end position="604"/>
    </location>
</feature>
<dbReference type="GO" id="GO:0044331">
    <property type="term" value="P:cell-cell adhesion mediated by cadherin"/>
    <property type="evidence" value="ECO:0007669"/>
    <property type="project" value="TreeGrafter"/>
</dbReference>
<sequence length="6274" mass="685103">MFSVKENSKALSSIGSALSPKDPEGSDDTFEFIILPTDNVAPFGVSLTTGQLFVAANGDIDYEAIPVHHLQVQISDKDNLTVIIEVIIQVIDINEPPFIVVATYALLENSPQGTIVAYLEGIDPENQTLTFTYTSNFGDDINVTDAIDNSFSSSQTFNILVVDINESPHSTTGTPVIFSIPENTPNNTIIGNSLKEYFYDEDAGDSLTISMVSSTPTGGILGMSSAGQLFVQNSPLLNYEALTAIEVFKSLTAPKTPFHLLLKLTLPTSMTLHFLRSPHFMSIYLNLLRLVKLCTGYRLRIPTETSKICGTDRYEGSVLSFFTVPDIEWLRFRAISKNTSELYLWLPTLDFESNRALIFTLCATDDGEKNNFVAVMTGCGTMTISVADVNEAPRFDVSAGSARSIFEVAYLNEGMHGNLHFVCSGGMFNGNTSHDLLHDAAFDFVFGDVDFSTAMTVRTNDVGTNILHLLGSTEVNYFDVAVDGKGKLSVGTEGFLIASETVVADGDWHYITIIYRISNRELSMYIDGNVDTAAIVTMEIAEVAREAVLSSKTNPFIGWISRFHYFAGAIPLAQMHELSSYSGNAQRYHTISKDKNLLLTLYVCNGSGVFNQLIGNLTRPVLKANDMSASSFLNNSKKHGYGYGGLDAIRSDNQNNSWCAGSILDNEWIQISFPRSTIVSGLDIFPGSDEKGNIGYLSMFQFQWRLSSAADFRTLMHNQNGPIDLVAFGYGKDSLQTARIIIPNVLAKEIRIIPKGWTGSACMHLEVYGPDNGTFCVFSGTHESTAKPFNCFYRLYHANILSWLLMTTPIKPFALSFRSPIGQLEYKLTLSLDLFLYGSVGLIMNCKIHYKSPLKFSTTSDLVIVSLPELSGALIGQFATESVEVTERISAITVNFDCPFRIDHISGNLHVVVQIPTQFDYEAAPFVRCPVVVTDDYVFPRSIYTIVFIYVIDVNEAPIISLGQRGCVSELASKGQFVMNVEVYDPDTKSNWSTLHFRLLNTSIFSVDSKTGEVFLITPGALNFEAFPEYMIFVQVIDGGLLSSEEIIFVSVLNEEEPPVVPQVFHLNILENVVTPQSLLLLNASDPDRLSQERLIFSFVVDDARFIIGRMTGELVLVQPVDFEVANTIILTVNIAKHETKLNVNSTIHLSIIGVNEPPALLAGTIIAMVANENMINGSPIGASLSNFLWDPENDTLSYILIASRYSTYFALDGCTGQLRTNQPLNYEALPSSIDLTVSAYDSGNAKLELAVFISVLDLNEPPAFYQLEYVFNVVENAPTRTVVGLVSASDPDKNNILVYSITASSGTHGDAFEIDSETGLIRVSSTAQLDYETQNTYKLQVCVTDGHLKECLAVNIILVDMNEPPICQTEERSVDENSPPGTIIVPPLKSYDVDANDLGKYPVLPLFAAQAIEGFHFDNTSLVLGAFPLDYESQDLIQLQFSACDSNGACNICNLTVHIRDINEAPVMPDKAINVLENTNVSFYTVEAYDTDLNQTSSLIYEIQDQYPPGMFVVDSRHGSVIVAASKYLDYESVDHHQAWVTIRVSDTGIPPLSSVGRLFINIMDINEPPLSARQADIYVKEKTVVDTVVFEWSVRDEDVGQKLTYEVVSATLFGVFSIRDTTVPEVRLEAPLDFESTTQYELILQACDPFVECTYSLLSIVIDDCNEAPYFIQSNIKLSIASHSNVGTVVGILHASDPDRGDALSFSLLPATTSHLPGVKDGIAVFSVNEWTGELVAFSIQNVSLIHAGDTYMVTAKVTDLKGLSSFADVFIDVVANNSPPICQPGITFNMAENARVGSIVGLPLISFISDYDDGTTFVFSLDTTASVMVIDDGVYHNGMDTLSTSCVIFVSATNVNENPRTVNLSLSIPEDLTDTFGYLSFAQLRFAVPTGKIGPFSLQIRVLSQSPLHWDSNSTLEDFTTAAFIPWVIDQEITATTIWSPNIGSILEMSILDVLNDKTAGFLITGGGVGEVSAFDHSLATAPVLEVTVAQVSRVSIGGGVVPYEDPDRNDTVQFSIIQGNPHNPIFFVDKTTGEITATIELLDYEIQNRYELLISVTDSLGLSATSYVEVTVVDINEPPVVSEQVCYITENMPVGALICGISASDPDSNGISAEKLAYYIPDGYGLFFITVCASDYGTPPLSGCGNVTIHVIDANDAPTAVQPRSCEIYEYSYDLDDFQISTFVGVVVCKLTAFDEDTREAAHLSWGIHTWELVDADPGNPFLLSSNGEIVVSNPRKLNYEDRSIWTLVVRAIDTGGLSSPSQNITIDIIDVNERPQMELSTFIIEENAQPGTQAAGRMDVFDPDIRSDGQPDLVTISLLDRTEMFCIVNNKIQLMKYGLDFETKSEYTVSIQATDESGATSNIRIVSILVVDINEAPTIYPMKLTIKENQNMMTKLLPAIQARDPDGDSIMFSIIAEYSFGEVAQATGTFGIDPLTGILFQQTDALDYEALNAYVVSVKAQDSSGLFTLANVTVSIVNVNEPPEIKGQVSSIYENANIGTPVGQDFFSRTLDPDLQNRYESLKFTLVTEDENAFIIDSVSGQVLTSVTFDYEVKSQYTLLVHVSDRGGLYDEAEFIINVINIYEPPIIGSVSLWVPENMLPGSAIGDPISAKDPDAGSRLVYDLIGSSDNVLGCIRINALSGQLFLKVTCSLDFESLFGGVLPISIRVSDGEFTAVALGSINVIDIQMQMNQFWICEQSVPFVFSVEPIGDSDAELLVKNSAAINFEKNPLFWVDVCVKDKGSMTARARYNVALVNVFEPPFFIQQIVQFTANESMTMGSYVGIPLSRYVMDEENFDIAISCSNKLKVVNSTCGRETSFSLDSCGQMTLISGGFDFETMPICVVHIQLPLANLYNANGSSLAIMDTLVVIINVVDVNEPLIFSQDTYQFTVSETAPNGTLVGVVAASDTDSGTILSYQLLDVEYGIQGVFMLSKEGVITVQKLLDFEVKQSFRLSIRVSDGFGAYDDATALIAITDCNEPPMFNSSLYTFYLGENSPMLTTVGEFSATDNDTYQNKTLVYSILSGNYQGAFDILSIEGDSKLIVSNQMALDFEQHTPYKLLVAATENVPGGLSGFTEVSVHITDVNEAPRAYKQRLYVAEDSPIGSAVFTSGNLDTVAAGSSLASDPDKNDTLIFSLTDATDTFTVHSITGAIVTKSFLNFEENPSYSVFLEVIDAGNLTTVAPIEIMVLDRNDAPMITSRIFSILENPERGSIVGIIAIMDEDFNQRHLYALDETVVVMHTISSRSSTPNNAVSVEMASGTIRVVDETAFDYELVHQIILTVTISDDGSPIRYSTSVLTIDLIDKNERCVFAEAMFTMTIKEKQIGVADQVVAKDPDMTNSTLWGKLSYHMMDDGIAMNKVVVSASGDIVLISSFDYELQRKIEFVVAATDGGGLSCTTRIQILVEDSNEPPLIAPGRFWVYESTDKNVDWVKTSNGSQAKLDFWDPENDTITLSQNSSDCFYISDEGLISCYHTFVGILEAADPDFNDSIQFSWDVNDTDTRMAMDVFAISAKTGIISLLQQGVLNSASSLIYTLQAIVKDSIGLSGRTTVQIFVVDDNEAPVCPIIQCWVLENSSKIYRGLPGTQGICHIDIRDMDISQKHTFQLVSTTDNHPFSVDYLPGVVQFASGRTNYANFETQGVHRLRYQANDIPNSGYSLFCTNEIVISVIDVNEPPIIQDQAFLSVPELSIDGTLVGAIDAIEEDFGDELTFTMHNESDSAFLLESKTGVLRVANSAKINYELSPVIYINVSVLDREGLRAEATLVVKVLNMNDPPILQSANFTANEFTSSKLGSSPGASSLQTLDYIHCSDEDLADKLYFTLLNEKAPFVVEVNSGMLYAETAQLDFETKRKYDLQLQCSDGQAVTVSTVCVFVTNTNEAPLVADQVYRVNENTVAGTNVGMIGFSDAEYDDPEFLTVVTTGVDETIRVSRFQSKVAVFSDTIDYKWVEVPDKLVNAFFIATPKAIPLSATLLNLASPGSLFALIDEDIDIFPDWVSYYGFKKLDEQIVTAQSSTSALHFNVYIQERYEGDFSVPDTTAIPFCIFGAYPSSMEVFIHGLYSGWFDVTSAGVLRLSTDTLDYESITSQPIQLSVSVVDSGGLLSEGRLSIFVDDVNEPPTITHRSFSVEENAANGTMIGELVGIDPDRSDQVTFSLSFPSSAINLTPTGSLSVRNSLLFDYEENAFITIRVRILDTGGLFSEHDIRISIMDVNEPPSFQLASYTFSLPENSLAGLPIGTPIRAVDPDRGQSDTLRYELEYKNNGRLPFRIESCSGQLVVQWDSLDYERIMLYSFVVRVIDTGYPVILEAKAHVVVNILDVNEAPTFAEPGSLSILENAPIGTFIGRAIVSDPDQATVLNFSTNASNYVHVSMSGEIYSAVSFDYESMPQLYVELTVTDSGVECDPQLEAYQCKPILISTIIIVFIRNVNEPPSLVTVDNFAIKENLPPGSQVGKPIVVDDVDGTQGDTPGFSVTSRETKEKLDEFFIRSDGQILTVMPLDFENKRTYDLKVGYSDGEFSTNLNITIVVLDENEAPAIIEGTSGSIAENMAAGTPILVAKYHDPDQNPLNVFSLMDSLAPFTIDKLTGILKSARPLDFENGPRKFKLNIQVCDAMQTTLCGYGFVMISITDVPEAPSMPTIRCTIIENTVTVLNDASTAVCIFSATDSDTSSCSFYEIIDENMPFDLKYNLVVNGSSTNIRLHPSICTSGDVQLVWVGPFLPDFEAQHQYIVGIRILDETIGISGLFAESSIYVDVIDANDCPTLSSLAFTIREKTAVGTQIGYPLPGKDQDVFDVLSYEVFQTNASNNLIGIDSLTGQLFIARVPVNNELVYPIQYNVTVTVTDNSVQRCSKSAIIAITTTKSNFAPIWSRTLPFSLNISENSAAGAEADPSISQFVTDPENDLIQFSLQSKVDMYCPDTFSLDLSNGVFRLRLGRSLDFEERRTYICTVAACDLEHMCSTQDVVIQVTNVNEPPIFGEQVYTLVVKENEVPNFALPRCIAAEDPDEGDGYSLTYTMSCMNASDCSLFSLLTEKDYSHTLCARIVVNSRLNFEARRIYTFNITAYDSGGLAAVTAIAINVQDVNEMQSFVNFPATISVLENLAIDSVIFRVNSTDPDIYSNEFKTMEYTLTAVYPPGLNIFRIDSYTGDIIVSGLIDYEVVQAYTITVGARDLSGVNALEISRNFSIAVVDESDTTLDKFELVPGSSAKMNTIGKQLFRLKGTNIGFKQRADASVHIRQLIVSYCGYGCTKPYYATNCSLVDGNTGVECMTVPGVGENIYWDITLLMRVPSIGDTLFQASSTAPLSSYAPAKIHSVVCSVEFPTNGSSFKNIMIFGENLGSTQLISHDAQPIVLYGADLEAQNCQLLDSASGHTSTRQYIECRSATGSGQNLSFAVGVRGQASDKYSSSCRYASPTIHFISSSSGLETIGNDVVLINGTGFGCQGCANIAVVLSNGVHLFEFDDCKIVIDHVQLLCISRPGAGAFYHWQVSIDNQQSVLAPEITISYNLPEVWEVIGFQDVPTVGGTIFQLHGQNFGPDTPFFVDPVVEYSFDNVTILRAANCKRIYNDPMAHNFIQCVSVPGSGSFHLWRVIIEGQLSVWSMHNTSYAAPIVAKVAQSDGQTEIKAIGDQQVVITGKNFGTVGSSTISDVTYGMNGYEFTAKNCSIVMDHECIVCTTAPGVGNRLAWIVTVDGLSSEVPTISYAKPFIASIEGEGAFNASVRGGQMVVLRGGNFGPSDIIIDRISYGTFGREYQVVEVLNHNDSTIVCQTIPGVGSNLSWPVSVGGQDSGMYGATSSYAPPVVTSFYPSAVSTDGSSQITIIGENLGTNITFAALRVIFSPPQRSLMSYRIPVIEFGDFNETNSSEYLIVQVPIGYGTEASLQLFVGTTSTQNSSALAISYENPWIEYVYTDEGPTDCLPSCIQLTITGANFYTSGRVLVSQYPITAGNLDSMSYESSVDVYSWSHDTIVISRYIGRLGYVTVVIGREKILNTHLFETEEVETGVFNYRSATQGGATLSLYAKYVGRSPLILIGTGICSGVVISTPIIPLSILLSKAVSGIKDIRLLSCTVPNGQGTMLPLTVMRGTTLSSPRYFSYIPPMVDWAGSFATSADTTGKAVTLMGSNFGTNPLVVMTWSTNLSISLNITEFDHFHARVVIPAGEGQNYTLSLLAGNQETGTVFHYNAPVIHSIEVEDATTAGGSIVTIHGNNFGSSKHSNAHIVSIGSMFSCAIEIIDHEMIICKTTQGQGPNHQVIVSVSGQENVLEM</sequence>
<dbReference type="Gene3D" id="2.60.40.10">
    <property type="entry name" value="Immunoglobulins"/>
    <property type="match status" value="1"/>
</dbReference>
<dbReference type="GO" id="GO:0034332">
    <property type="term" value="P:adherens junction organization"/>
    <property type="evidence" value="ECO:0007669"/>
    <property type="project" value="TreeGrafter"/>
</dbReference>
<dbReference type="SUPFAM" id="SSF49785">
    <property type="entry name" value="Galactose-binding domain-like"/>
    <property type="match status" value="1"/>
</dbReference>
<feature type="domain" description="Cadherin" evidence="8">
    <location>
        <begin position="2600"/>
        <end position="2698"/>
    </location>
</feature>
<dbReference type="Gene3D" id="2.60.120.200">
    <property type="match status" value="1"/>
</dbReference>
<feature type="domain" description="Cadherin" evidence="8">
    <location>
        <begin position="5096"/>
        <end position="5206"/>
    </location>
</feature>
<dbReference type="InterPro" id="IPR008979">
    <property type="entry name" value="Galactose-bd-like_sf"/>
</dbReference>
<dbReference type="GO" id="GO:0045296">
    <property type="term" value="F:cadherin binding"/>
    <property type="evidence" value="ECO:0007669"/>
    <property type="project" value="TreeGrafter"/>
</dbReference>
<comment type="subcellular location">
    <subcellularLocation>
        <location evidence="1">Membrane</location>
    </subcellularLocation>
</comment>
<feature type="domain" description="Cadherin" evidence="8">
    <location>
        <begin position="3684"/>
        <end position="3784"/>
    </location>
</feature>
<protein>
    <submittedName>
        <fullName evidence="9">Unnamed protein product</fullName>
    </submittedName>
</protein>
<evidence type="ECO:0000256" key="3">
    <source>
        <dbReference type="ARBA" id="ARBA00022737"/>
    </source>
</evidence>
<evidence type="ECO:0000256" key="4">
    <source>
        <dbReference type="ARBA" id="ARBA00022837"/>
    </source>
</evidence>
<dbReference type="GO" id="GO:0007156">
    <property type="term" value="P:homophilic cell adhesion via plasma membrane adhesion molecules"/>
    <property type="evidence" value="ECO:0007669"/>
    <property type="project" value="InterPro"/>
</dbReference>
<feature type="domain" description="Cadherin" evidence="8">
    <location>
        <begin position="2189"/>
        <end position="2282"/>
    </location>
</feature>
<dbReference type="GO" id="GO:0007043">
    <property type="term" value="P:cell-cell junction assembly"/>
    <property type="evidence" value="ECO:0007669"/>
    <property type="project" value="TreeGrafter"/>
</dbReference>
<evidence type="ECO:0000259" key="6">
    <source>
        <dbReference type="PROSITE" id="PS50022"/>
    </source>
</evidence>
<dbReference type="GO" id="GO:0005912">
    <property type="term" value="C:adherens junction"/>
    <property type="evidence" value="ECO:0007669"/>
    <property type="project" value="TreeGrafter"/>
</dbReference>
<dbReference type="InterPro" id="IPR002126">
    <property type="entry name" value="Cadherin-like_dom"/>
</dbReference>
<dbReference type="InterPro" id="IPR002909">
    <property type="entry name" value="IPT_dom"/>
</dbReference>
<dbReference type="PANTHER" id="PTHR24027">
    <property type="entry name" value="CADHERIN-23"/>
    <property type="match status" value="1"/>
</dbReference>
<feature type="domain" description="Cadherin" evidence="8">
    <location>
        <begin position="1573"/>
        <end position="1673"/>
    </location>
</feature>
<keyword evidence="3" id="KW-0677">Repeat</keyword>
<comment type="caution">
    <text evidence="9">The sequence shown here is derived from an EMBL/GenBank/DDBJ whole genome shotgun (WGS) entry which is preliminary data.</text>
</comment>
<feature type="domain" description="Cadherin" evidence="8">
    <location>
        <begin position="3202"/>
        <end position="3322"/>
    </location>
</feature>
<feature type="domain" description="Cadherin" evidence="8">
    <location>
        <begin position="1674"/>
        <end position="1789"/>
    </location>
</feature>
<feature type="domain" description="Cadherin" evidence="8">
    <location>
        <begin position="2281"/>
        <end position="2384"/>
    </location>
</feature>
<dbReference type="PROSITE" id="PS50268">
    <property type="entry name" value="CADHERIN_2"/>
    <property type="match status" value="37"/>
</dbReference>
<dbReference type="GO" id="GO:0005509">
    <property type="term" value="F:calcium ion binding"/>
    <property type="evidence" value="ECO:0007669"/>
    <property type="project" value="InterPro"/>
</dbReference>
<accession>A0A9W6YPD2</accession>
<proteinExistence type="predicted"/>
<feature type="domain" description="F5/8 type C" evidence="6">
    <location>
        <begin position="609"/>
        <end position="770"/>
    </location>
</feature>
<feature type="domain" description="Cadherin" evidence="8">
    <location>
        <begin position="4769"/>
        <end position="4875"/>
    </location>
</feature>
<feature type="domain" description="Cadherin" evidence="8">
    <location>
        <begin position="4440"/>
        <end position="4543"/>
    </location>
</feature>
<evidence type="ECO:0000259" key="8">
    <source>
        <dbReference type="PROSITE" id="PS50268"/>
    </source>
</evidence>
<feature type="domain" description="Cadherin" evidence="8">
    <location>
        <begin position="3481"/>
        <end position="3574"/>
    </location>
</feature>
<feature type="domain" description="Cadherin" evidence="8">
    <location>
        <begin position="2"/>
        <end position="98"/>
    </location>
</feature>
<feature type="domain" description="Cadherin" evidence="8">
    <location>
        <begin position="2131"/>
        <end position="2169"/>
    </location>
</feature>
<dbReference type="Pfam" id="PF01833">
    <property type="entry name" value="TIG"/>
    <property type="match status" value="1"/>
</dbReference>
<feature type="domain" description="Cadherin" evidence="8">
    <location>
        <begin position="2888"/>
        <end position="2988"/>
    </location>
</feature>
<dbReference type="GO" id="GO:0008013">
    <property type="term" value="F:beta-catenin binding"/>
    <property type="evidence" value="ECO:0007669"/>
    <property type="project" value="TreeGrafter"/>
</dbReference>
<feature type="domain" description="Cadherin" evidence="8">
    <location>
        <begin position="1468"/>
        <end position="1572"/>
    </location>
</feature>
<dbReference type="OrthoDB" id="189446at2759"/>
<dbReference type="InterPro" id="IPR039808">
    <property type="entry name" value="Cadherin"/>
</dbReference>
<dbReference type="InterPro" id="IPR001791">
    <property type="entry name" value="Laminin_G"/>
</dbReference>
<feature type="domain" description="Cadherin" evidence="8">
    <location>
        <begin position="968"/>
        <end position="1061"/>
    </location>
</feature>
<evidence type="ECO:0000259" key="7">
    <source>
        <dbReference type="PROSITE" id="PS50025"/>
    </source>
</evidence>
<evidence type="ECO:0000256" key="1">
    <source>
        <dbReference type="ARBA" id="ARBA00004370"/>
    </source>
</evidence>
<dbReference type="SUPFAM" id="SSF49899">
    <property type="entry name" value="Concanavalin A-like lectins/glucanases"/>
    <property type="match status" value="1"/>
</dbReference>
<keyword evidence="10" id="KW-1185">Reference proteome</keyword>
<reference evidence="9" key="1">
    <citation type="submission" date="2023-04" db="EMBL/GenBank/DDBJ databases">
        <title>Phytophthora fragariaefolia NBRC 109709.</title>
        <authorList>
            <person name="Ichikawa N."/>
            <person name="Sato H."/>
            <person name="Tonouchi N."/>
        </authorList>
    </citation>
    <scope>NUCLEOTIDE SEQUENCE</scope>
    <source>
        <strain evidence="9">NBRC 109709</strain>
    </source>
</reference>